<comment type="caution">
    <text evidence="4">The sequence shown here is derived from an EMBL/GenBank/DDBJ whole genome shotgun (WGS) entry which is preliminary data.</text>
</comment>
<keyword evidence="1" id="KW-0862">Zinc</keyword>
<dbReference type="InterPro" id="IPR013087">
    <property type="entry name" value="Znf_C2H2_type"/>
</dbReference>
<evidence type="ECO:0000313" key="5">
    <source>
        <dbReference type="Proteomes" id="UP000572817"/>
    </source>
</evidence>
<protein>
    <recommendedName>
        <fullName evidence="3">C2H2-type domain-containing protein</fullName>
    </recommendedName>
</protein>
<dbReference type="Proteomes" id="UP000572817">
    <property type="component" value="Unassembled WGS sequence"/>
</dbReference>
<evidence type="ECO:0000256" key="2">
    <source>
        <dbReference type="SAM" id="MobiDB-lite"/>
    </source>
</evidence>
<gene>
    <name evidence="4" type="ORF">GTA08_BOTSDO12708</name>
</gene>
<feature type="domain" description="C2H2-type" evidence="3">
    <location>
        <begin position="143"/>
        <end position="169"/>
    </location>
</feature>
<keyword evidence="1" id="KW-0479">Metal-binding</keyword>
<keyword evidence="1" id="KW-0863">Zinc-finger</keyword>
<dbReference type="Gene3D" id="3.30.160.60">
    <property type="entry name" value="Classic Zinc Finger"/>
    <property type="match status" value="1"/>
</dbReference>
<dbReference type="GO" id="GO:0008270">
    <property type="term" value="F:zinc ion binding"/>
    <property type="evidence" value="ECO:0007669"/>
    <property type="project" value="UniProtKB-KW"/>
</dbReference>
<evidence type="ECO:0000259" key="3">
    <source>
        <dbReference type="PROSITE" id="PS50157"/>
    </source>
</evidence>
<keyword evidence="5" id="KW-1185">Reference proteome</keyword>
<proteinExistence type="predicted"/>
<organism evidence="4 5">
    <name type="scientific">Botryosphaeria dothidea</name>
    <dbReference type="NCBI Taxonomy" id="55169"/>
    <lineage>
        <taxon>Eukaryota</taxon>
        <taxon>Fungi</taxon>
        <taxon>Dikarya</taxon>
        <taxon>Ascomycota</taxon>
        <taxon>Pezizomycotina</taxon>
        <taxon>Dothideomycetes</taxon>
        <taxon>Dothideomycetes incertae sedis</taxon>
        <taxon>Botryosphaeriales</taxon>
        <taxon>Botryosphaeriaceae</taxon>
        <taxon>Botryosphaeria</taxon>
    </lineage>
</organism>
<sequence>MAEHWNSAVQNDELGIDWSFAAAVLGPDNLFDPFAPDFALWDAFVNFDLTGTPDDTQSLGYMLGEDEEDDPTAGIAGAVTAAAAAAAAAAPSTDASLNPPPMPLHPTFINATNAEPANAPPPRPNRNPLPGVRARFHEDTRRWQCAHPSGCSTTFSRRGNLLRHWREIHYIWYQTAWVVVVLTTRAKSASTTTPPPTAIMPLQEPTPRTDAIDDDGDRYDHQGACKANEDHTLVEPRTRGPFPHVLTCARARLEKVINDWSSVGGGGNQKTRERRRI</sequence>
<dbReference type="AlphaFoldDB" id="A0A8H4NAJ1"/>
<accession>A0A8H4NAJ1</accession>
<name>A0A8H4NAJ1_9PEZI</name>
<feature type="compositionally biased region" description="Pro residues" evidence="2">
    <location>
        <begin position="118"/>
        <end position="127"/>
    </location>
</feature>
<evidence type="ECO:0000256" key="1">
    <source>
        <dbReference type="PROSITE-ProRule" id="PRU00042"/>
    </source>
</evidence>
<feature type="region of interest" description="Disordered" evidence="2">
    <location>
        <begin position="92"/>
        <end position="132"/>
    </location>
</feature>
<dbReference type="EMBL" id="WWBZ02000008">
    <property type="protein sequence ID" value="KAF4311906.1"/>
    <property type="molecule type" value="Genomic_DNA"/>
</dbReference>
<evidence type="ECO:0000313" key="4">
    <source>
        <dbReference type="EMBL" id="KAF4311906.1"/>
    </source>
</evidence>
<dbReference type="PROSITE" id="PS50157">
    <property type="entry name" value="ZINC_FINGER_C2H2_2"/>
    <property type="match status" value="1"/>
</dbReference>
<reference evidence="4" key="1">
    <citation type="submission" date="2020-04" db="EMBL/GenBank/DDBJ databases">
        <title>Genome Assembly and Annotation of Botryosphaeria dothidea sdau 11-99, a Latent Pathogen of Apple Fruit Ring Rot in China.</title>
        <authorList>
            <person name="Yu C."/>
            <person name="Diao Y."/>
            <person name="Lu Q."/>
            <person name="Zhao J."/>
            <person name="Cui S."/>
            <person name="Peng C."/>
            <person name="He B."/>
            <person name="Liu H."/>
        </authorList>
    </citation>
    <scope>NUCLEOTIDE SEQUENCE [LARGE SCALE GENOMIC DNA]</scope>
    <source>
        <strain evidence="4">Sdau11-99</strain>
    </source>
</reference>